<gene>
    <name evidence="1" type="ORF">BV25DRAFT_1824509</name>
</gene>
<evidence type="ECO:0000313" key="1">
    <source>
        <dbReference type="EMBL" id="KAI0063403.1"/>
    </source>
</evidence>
<accession>A0ACB8T3R7</accession>
<evidence type="ECO:0000313" key="2">
    <source>
        <dbReference type="Proteomes" id="UP000814140"/>
    </source>
</evidence>
<protein>
    <submittedName>
        <fullName evidence="1">NAD(P)-binding protein</fullName>
    </submittedName>
</protein>
<proteinExistence type="predicted"/>
<reference evidence="1" key="2">
    <citation type="journal article" date="2022" name="New Phytol.">
        <title>Evolutionary transition to the ectomycorrhizal habit in the genomes of a hyperdiverse lineage of mushroom-forming fungi.</title>
        <authorList>
            <person name="Looney B."/>
            <person name="Miyauchi S."/>
            <person name="Morin E."/>
            <person name="Drula E."/>
            <person name="Courty P.E."/>
            <person name="Kohler A."/>
            <person name="Kuo A."/>
            <person name="LaButti K."/>
            <person name="Pangilinan J."/>
            <person name="Lipzen A."/>
            <person name="Riley R."/>
            <person name="Andreopoulos W."/>
            <person name="He G."/>
            <person name="Johnson J."/>
            <person name="Nolan M."/>
            <person name="Tritt A."/>
            <person name="Barry K.W."/>
            <person name="Grigoriev I.V."/>
            <person name="Nagy L.G."/>
            <person name="Hibbett D."/>
            <person name="Henrissat B."/>
            <person name="Matheny P.B."/>
            <person name="Labbe J."/>
            <person name="Martin F.M."/>
        </authorList>
    </citation>
    <scope>NUCLEOTIDE SEQUENCE</scope>
    <source>
        <strain evidence="1">HHB10654</strain>
    </source>
</reference>
<reference evidence="1" key="1">
    <citation type="submission" date="2021-03" db="EMBL/GenBank/DDBJ databases">
        <authorList>
            <consortium name="DOE Joint Genome Institute"/>
            <person name="Ahrendt S."/>
            <person name="Looney B.P."/>
            <person name="Miyauchi S."/>
            <person name="Morin E."/>
            <person name="Drula E."/>
            <person name="Courty P.E."/>
            <person name="Chicoki N."/>
            <person name="Fauchery L."/>
            <person name="Kohler A."/>
            <person name="Kuo A."/>
            <person name="Labutti K."/>
            <person name="Pangilinan J."/>
            <person name="Lipzen A."/>
            <person name="Riley R."/>
            <person name="Andreopoulos W."/>
            <person name="He G."/>
            <person name="Johnson J."/>
            <person name="Barry K.W."/>
            <person name="Grigoriev I.V."/>
            <person name="Nagy L."/>
            <person name="Hibbett D."/>
            <person name="Henrissat B."/>
            <person name="Matheny P.B."/>
            <person name="Labbe J."/>
            <person name="Martin F."/>
        </authorList>
    </citation>
    <scope>NUCLEOTIDE SEQUENCE</scope>
    <source>
        <strain evidence="1">HHB10654</strain>
    </source>
</reference>
<dbReference type="EMBL" id="MU277203">
    <property type="protein sequence ID" value="KAI0063403.1"/>
    <property type="molecule type" value="Genomic_DNA"/>
</dbReference>
<comment type="caution">
    <text evidence="1">The sequence shown here is derived from an EMBL/GenBank/DDBJ whole genome shotgun (WGS) entry which is preliminary data.</text>
</comment>
<name>A0ACB8T3R7_9AGAM</name>
<organism evidence="1 2">
    <name type="scientific">Artomyces pyxidatus</name>
    <dbReference type="NCBI Taxonomy" id="48021"/>
    <lineage>
        <taxon>Eukaryota</taxon>
        <taxon>Fungi</taxon>
        <taxon>Dikarya</taxon>
        <taxon>Basidiomycota</taxon>
        <taxon>Agaricomycotina</taxon>
        <taxon>Agaricomycetes</taxon>
        <taxon>Russulales</taxon>
        <taxon>Auriscalpiaceae</taxon>
        <taxon>Artomyces</taxon>
    </lineage>
</organism>
<keyword evidence="2" id="KW-1185">Reference proteome</keyword>
<dbReference type="Proteomes" id="UP000814140">
    <property type="component" value="Unassembled WGS sequence"/>
</dbReference>
<sequence>MTSLPKTQRAWRVVTQGLPKDALRLVTDLPMPTQLEPGRVLVKVEAAALNPVGYKMMRLLPNFLAKRPVTAEQDFSGVIVNRNGTKWADGDAVFGLLGEGSMAEYIAISATQLAHRPTNITPIQASGLGVCTLTAYASLFKLGQLEEGQSVLINGGSTAVGAFATQLAKSKGAKVTAVASGKNEEWCRKLGADEFIDYTKVDIALYLSKNPPATKYHVILEAVGTADPSLYAQSEKYLQPGGVFVSVGPQPHGVRELPMFGRLLFNVLFPGWMGGVSRRWTLVTVHKDGEILEKISTLITEGKVKPIVDSVFEFEDALKAYDRLMTSRATGKVVVKVISDTE</sequence>